<dbReference type="AlphaFoldDB" id="A0A7H1MAZ6"/>
<gene>
    <name evidence="1" type="ORF">H7A79_0740</name>
</gene>
<name>A0A7H1MAZ6_9NEIS</name>
<dbReference type="Proteomes" id="UP000516412">
    <property type="component" value="Chromosome"/>
</dbReference>
<evidence type="ECO:0000313" key="1">
    <source>
        <dbReference type="EMBL" id="QNT58811.1"/>
    </source>
</evidence>
<dbReference type="EMBL" id="CP060414">
    <property type="protein sequence ID" value="QNT58811.1"/>
    <property type="molecule type" value="Genomic_DNA"/>
</dbReference>
<evidence type="ECO:0000313" key="2">
    <source>
        <dbReference type="Proteomes" id="UP000516412"/>
    </source>
</evidence>
<sequence length="185" mass="21536">MQHYVVLINPECEEAQRISNNLAETVFPYRNNLSLIQEIAGYLLSQGFPSEAVSEEWLMPLDAFMRALNNEETGLSKSENFYAAHIAWAYSEHPRNIAGALEDICYLLKETQWDPGNVDMKIYDFTSADMEWLYSRHKSAIIQWQSDKGLTLDDLDFYLENVLDKSPHILWEVVYRWALQLVKHS</sequence>
<accession>A0A7H1MAZ6</accession>
<dbReference type="RefSeq" id="WP_187001131.1">
    <property type="nucleotide sequence ID" value="NZ_CP060414.2"/>
</dbReference>
<dbReference type="KEGG" id="nmus:H7A79_0740"/>
<proteinExistence type="predicted"/>
<reference evidence="1" key="1">
    <citation type="submission" date="2024-06" db="EMBL/GenBank/DDBJ databases">
        <title>Complete Genome Sequence of mouse commensal type strain Neisseria musculi.</title>
        <authorList>
            <person name="Thapa E."/>
            <person name="Aluvathingal J."/>
            <person name="Nadendla S."/>
            <person name="Mehta A."/>
            <person name="Tettelin H."/>
            <person name="Weyand N.J."/>
        </authorList>
    </citation>
    <scope>NUCLEOTIDE SEQUENCE</scope>
    <source>
        <strain evidence="1">NW831</strain>
    </source>
</reference>
<keyword evidence="2" id="KW-1185">Reference proteome</keyword>
<organism evidence="1 2">
    <name type="scientific">Neisseria musculi</name>
    <dbReference type="NCBI Taxonomy" id="1815583"/>
    <lineage>
        <taxon>Bacteria</taxon>
        <taxon>Pseudomonadati</taxon>
        <taxon>Pseudomonadota</taxon>
        <taxon>Betaproteobacteria</taxon>
        <taxon>Neisseriales</taxon>
        <taxon>Neisseriaceae</taxon>
        <taxon>Neisseria</taxon>
    </lineage>
</organism>
<protein>
    <submittedName>
        <fullName evidence="1">Uncharacterized protein</fullName>
    </submittedName>
</protein>